<keyword evidence="14" id="KW-1185">Reference proteome</keyword>
<dbReference type="CDD" id="cd00096">
    <property type="entry name" value="Ig"/>
    <property type="match status" value="1"/>
</dbReference>
<dbReference type="PROSITE" id="PS50853">
    <property type="entry name" value="FN3"/>
    <property type="match status" value="1"/>
</dbReference>
<organism evidence="13 14">
    <name type="scientific">Drosophila rubida</name>
    <dbReference type="NCBI Taxonomy" id="30044"/>
    <lineage>
        <taxon>Eukaryota</taxon>
        <taxon>Metazoa</taxon>
        <taxon>Ecdysozoa</taxon>
        <taxon>Arthropoda</taxon>
        <taxon>Hexapoda</taxon>
        <taxon>Insecta</taxon>
        <taxon>Pterygota</taxon>
        <taxon>Neoptera</taxon>
        <taxon>Endopterygota</taxon>
        <taxon>Diptera</taxon>
        <taxon>Brachycera</taxon>
        <taxon>Muscomorpha</taxon>
        <taxon>Ephydroidea</taxon>
        <taxon>Drosophilidae</taxon>
        <taxon>Drosophila</taxon>
    </lineage>
</organism>
<evidence type="ECO:0000256" key="7">
    <source>
        <dbReference type="ARBA" id="ARBA00023136"/>
    </source>
</evidence>
<dbReference type="GO" id="GO:0030154">
    <property type="term" value="P:cell differentiation"/>
    <property type="evidence" value="ECO:0007669"/>
    <property type="project" value="UniProtKB-ARBA"/>
</dbReference>
<accession>A0AAD4K5F3</accession>
<dbReference type="InterPro" id="IPR013151">
    <property type="entry name" value="Immunoglobulin_dom"/>
</dbReference>
<dbReference type="GO" id="GO:0005886">
    <property type="term" value="C:plasma membrane"/>
    <property type="evidence" value="ECO:0007669"/>
    <property type="project" value="UniProtKB-ARBA"/>
</dbReference>
<dbReference type="InterPro" id="IPR009138">
    <property type="entry name" value="Neural_cell_adh"/>
</dbReference>
<dbReference type="GO" id="GO:0007155">
    <property type="term" value="P:cell adhesion"/>
    <property type="evidence" value="ECO:0007669"/>
    <property type="project" value="UniProtKB-KW"/>
</dbReference>
<dbReference type="SUPFAM" id="SSF48726">
    <property type="entry name" value="Immunoglobulin"/>
    <property type="match status" value="3"/>
</dbReference>
<keyword evidence="5" id="KW-0130">Cell adhesion</keyword>
<dbReference type="PROSITE" id="PS50835">
    <property type="entry name" value="IG_LIKE"/>
    <property type="match status" value="3"/>
</dbReference>
<evidence type="ECO:0000256" key="4">
    <source>
        <dbReference type="ARBA" id="ARBA00022737"/>
    </source>
</evidence>
<evidence type="ECO:0000256" key="5">
    <source>
        <dbReference type="ARBA" id="ARBA00022889"/>
    </source>
</evidence>
<keyword evidence="8" id="KW-1015">Disulfide bond</keyword>
<keyword evidence="6" id="KW-1133">Transmembrane helix</keyword>
<dbReference type="InterPro" id="IPR007110">
    <property type="entry name" value="Ig-like_dom"/>
</dbReference>
<proteinExistence type="predicted"/>
<evidence type="ECO:0000313" key="14">
    <source>
        <dbReference type="Proteomes" id="UP001200034"/>
    </source>
</evidence>
<feature type="domain" description="Ig-like" evidence="11">
    <location>
        <begin position="122"/>
        <end position="213"/>
    </location>
</feature>
<dbReference type="GO" id="GO:0009653">
    <property type="term" value="P:anatomical structure morphogenesis"/>
    <property type="evidence" value="ECO:0007669"/>
    <property type="project" value="UniProtKB-ARBA"/>
</dbReference>
<evidence type="ECO:0000256" key="1">
    <source>
        <dbReference type="ARBA" id="ARBA00004167"/>
    </source>
</evidence>
<dbReference type="InterPro" id="IPR003961">
    <property type="entry name" value="FN3_dom"/>
</dbReference>
<dbReference type="SMART" id="SM00409">
    <property type="entry name" value="IG"/>
    <property type="match status" value="3"/>
</dbReference>
<dbReference type="InterPro" id="IPR036116">
    <property type="entry name" value="FN3_sf"/>
</dbReference>
<dbReference type="Proteomes" id="UP001200034">
    <property type="component" value="Unassembled WGS sequence"/>
</dbReference>
<sequence>MHAIPFDPIFNLPPLVSLSAGVLANHHDSLTLSPAEHSVVRYTNESLIVQCKAPSPQVKLQWRSPKGEIISANKGRIHIEQTEPEQLQIVFAHITLADKGNWSCEATEGGLHSKSYELIVYQKITFTETNSVSTVKEGQNATILCEVKGEPQPNVTWHFNGQPISAETNASKFRILADGLLINKVTQFDTGEYTCRAFQVNSIASDMQERTVLMKIEHKPQWIHTLHTEQQYAYINGTATIECKATAEPPPTFSWSRKQKRLESNEHVYSIETQPTWSRLTIQVRDAKQFDNYRCRAHNHLGSIERVTRLDQGEKPPLPTVFQLRGYNSNTFDVDVDVQRQDKAKAGPMDVNGFRVQYMTEAEFKADAGKWTNAKHKDFPYEEGASLLITNLEPDTEYLIRGASRNLAGFSDFTKVTQQRTLSLELRASSSCLLPSLCQLVTAALLLLLLRGSH</sequence>
<evidence type="ECO:0000256" key="8">
    <source>
        <dbReference type="ARBA" id="ARBA00023157"/>
    </source>
</evidence>
<evidence type="ECO:0000256" key="9">
    <source>
        <dbReference type="ARBA" id="ARBA00023180"/>
    </source>
</evidence>
<dbReference type="InterPro" id="IPR013098">
    <property type="entry name" value="Ig_I-set"/>
</dbReference>
<protein>
    <recommendedName>
        <fullName evidence="15">Neural cell adhesion molecule 2</fullName>
    </recommendedName>
</protein>
<keyword evidence="3" id="KW-0732">Signal</keyword>
<keyword evidence="9" id="KW-0325">Glycoprotein</keyword>
<evidence type="ECO:0008006" key="15">
    <source>
        <dbReference type="Google" id="ProtNLM"/>
    </source>
</evidence>
<dbReference type="InterPro" id="IPR003599">
    <property type="entry name" value="Ig_sub"/>
</dbReference>
<dbReference type="SMART" id="SM00408">
    <property type="entry name" value="IGc2"/>
    <property type="match status" value="3"/>
</dbReference>
<dbReference type="CDD" id="cd00063">
    <property type="entry name" value="FN3"/>
    <property type="match status" value="1"/>
</dbReference>
<dbReference type="EMBL" id="JAJJHW010001127">
    <property type="protein sequence ID" value="KAH8377758.1"/>
    <property type="molecule type" value="Genomic_DNA"/>
</dbReference>
<dbReference type="InterPro" id="IPR013783">
    <property type="entry name" value="Ig-like_fold"/>
</dbReference>
<evidence type="ECO:0000256" key="10">
    <source>
        <dbReference type="ARBA" id="ARBA00023319"/>
    </source>
</evidence>
<evidence type="ECO:0000259" key="12">
    <source>
        <dbReference type="PROSITE" id="PS50853"/>
    </source>
</evidence>
<feature type="domain" description="Ig-like" evidence="11">
    <location>
        <begin position="220"/>
        <end position="311"/>
    </location>
</feature>
<feature type="domain" description="Fibronectin type-III" evidence="12">
    <location>
        <begin position="318"/>
        <end position="424"/>
    </location>
</feature>
<dbReference type="PRINTS" id="PR01838">
    <property type="entry name" value="NCAMFAMILY"/>
</dbReference>
<evidence type="ECO:0000259" key="11">
    <source>
        <dbReference type="PROSITE" id="PS50835"/>
    </source>
</evidence>
<dbReference type="Pfam" id="PF00047">
    <property type="entry name" value="ig"/>
    <property type="match status" value="1"/>
</dbReference>
<feature type="domain" description="Ig-like" evidence="11">
    <location>
        <begin position="13"/>
        <end position="117"/>
    </location>
</feature>
<dbReference type="PANTHER" id="PTHR12231">
    <property type="entry name" value="CTX-RELATED TYPE I TRANSMEMBRANE PROTEIN"/>
    <property type="match status" value="1"/>
</dbReference>
<keyword evidence="7" id="KW-0472">Membrane</keyword>
<name>A0AAD4K5F3_9MUSC</name>
<dbReference type="AlphaFoldDB" id="A0AAD4K5F3"/>
<dbReference type="Pfam" id="PF13927">
    <property type="entry name" value="Ig_3"/>
    <property type="match status" value="1"/>
</dbReference>
<dbReference type="Pfam" id="PF07679">
    <property type="entry name" value="I-set"/>
    <property type="match status" value="1"/>
</dbReference>
<dbReference type="FunFam" id="2.60.40.10:FF:000032">
    <property type="entry name" value="palladin isoform X1"/>
    <property type="match status" value="1"/>
</dbReference>
<comment type="subcellular location">
    <subcellularLocation>
        <location evidence="1">Membrane</location>
        <topology evidence="1">Single-pass membrane protein</topology>
    </subcellularLocation>
</comment>
<keyword evidence="4" id="KW-0677">Repeat</keyword>
<evidence type="ECO:0000256" key="6">
    <source>
        <dbReference type="ARBA" id="ARBA00022989"/>
    </source>
</evidence>
<evidence type="ECO:0000256" key="3">
    <source>
        <dbReference type="ARBA" id="ARBA00022729"/>
    </source>
</evidence>
<dbReference type="InterPro" id="IPR036179">
    <property type="entry name" value="Ig-like_dom_sf"/>
</dbReference>
<evidence type="ECO:0000313" key="13">
    <source>
        <dbReference type="EMBL" id="KAH8377758.1"/>
    </source>
</evidence>
<gene>
    <name evidence="13" type="ORF">KR093_007046</name>
</gene>
<dbReference type="SUPFAM" id="SSF49265">
    <property type="entry name" value="Fibronectin type III"/>
    <property type="match status" value="1"/>
</dbReference>
<dbReference type="InterPro" id="IPR051170">
    <property type="entry name" value="Neural/epithelial_adhesion"/>
</dbReference>
<evidence type="ECO:0000256" key="2">
    <source>
        <dbReference type="ARBA" id="ARBA00022692"/>
    </source>
</evidence>
<dbReference type="InterPro" id="IPR003598">
    <property type="entry name" value="Ig_sub2"/>
</dbReference>
<reference evidence="13" key="1">
    <citation type="journal article" date="2021" name="Mol. Ecol. Resour.">
        <title>Phylogenomic analyses of the genus Drosophila reveals genomic signals of climate adaptation.</title>
        <authorList>
            <person name="Li F."/>
            <person name="Rane R.V."/>
            <person name="Luria V."/>
            <person name="Xiong Z."/>
            <person name="Chen J."/>
            <person name="Li Z."/>
            <person name="Catullo R.A."/>
            <person name="Griffin P.C."/>
            <person name="Schiffer M."/>
            <person name="Pearce S."/>
            <person name="Lee S.F."/>
            <person name="McElroy K."/>
            <person name="Stocker A."/>
            <person name="Shirriffs J."/>
            <person name="Cockerell F."/>
            <person name="Coppin C."/>
            <person name="Sgro C.M."/>
            <person name="Karger A."/>
            <person name="Cain J.W."/>
            <person name="Weber J.A."/>
            <person name="Santpere G."/>
            <person name="Kirschner M.W."/>
            <person name="Hoffmann A.A."/>
            <person name="Oakeshott J.G."/>
            <person name="Zhang G."/>
        </authorList>
    </citation>
    <scope>NUCLEOTIDE SEQUENCE</scope>
    <source>
        <strain evidence="13">BGI-SZ-2011g</strain>
    </source>
</reference>
<comment type="caution">
    <text evidence="13">The sequence shown here is derived from an EMBL/GenBank/DDBJ whole genome shotgun (WGS) entry which is preliminary data.</text>
</comment>
<dbReference type="GO" id="GO:0043005">
    <property type="term" value="C:neuron projection"/>
    <property type="evidence" value="ECO:0007669"/>
    <property type="project" value="TreeGrafter"/>
</dbReference>
<dbReference type="Gene3D" id="2.60.40.10">
    <property type="entry name" value="Immunoglobulins"/>
    <property type="match status" value="4"/>
</dbReference>
<keyword evidence="10" id="KW-0393">Immunoglobulin domain</keyword>
<dbReference type="PANTHER" id="PTHR12231:SF259">
    <property type="entry name" value="FACTOR OF INTERPULSE INTERVAL-RELATED"/>
    <property type="match status" value="1"/>
</dbReference>
<keyword evidence="2" id="KW-0812">Transmembrane</keyword>